<reference evidence="4" key="1">
    <citation type="journal article" date="2021" name="Nat. Commun.">
        <title>Genetic determinants of endophytism in the Arabidopsis root mycobiome.</title>
        <authorList>
            <person name="Mesny F."/>
            <person name="Miyauchi S."/>
            <person name="Thiergart T."/>
            <person name="Pickel B."/>
            <person name="Atanasova L."/>
            <person name="Karlsson M."/>
            <person name="Huettel B."/>
            <person name="Barry K.W."/>
            <person name="Haridas S."/>
            <person name="Chen C."/>
            <person name="Bauer D."/>
            <person name="Andreopoulos W."/>
            <person name="Pangilinan J."/>
            <person name="LaButti K."/>
            <person name="Riley R."/>
            <person name="Lipzen A."/>
            <person name="Clum A."/>
            <person name="Drula E."/>
            <person name="Henrissat B."/>
            <person name="Kohler A."/>
            <person name="Grigoriev I.V."/>
            <person name="Martin F.M."/>
            <person name="Hacquard S."/>
        </authorList>
    </citation>
    <scope>NUCLEOTIDE SEQUENCE</scope>
    <source>
        <strain evidence="4">MPI-CAGE-AT-0147</strain>
    </source>
</reference>
<dbReference type="PROSITE" id="PS51375">
    <property type="entry name" value="PPR"/>
    <property type="match status" value="2"/>
</dbReference>
<name>A0A9P9F2N2_9HYPO</name>
<comment type="caution">
    <text evidence="4">The sequence shown here is derived from an EMBL/GenBank/DDBJ whole genome shotgun (WGS) entry which is preliminary data.</text>
</comment>
<proteinExistence type="predicted"/>
<feature type="compositionally biased region" description="Low complexity" evidence="3">
    <location>
        <begin position="82"/>
        <end position="95"/>
    </location>
</feature>
<feature type="repeat" description="PPR" evidence="2">
    <location>
        <begin position="293"/>
        <end position="327"/>
    </location>
</feature>
<evidence type="ECO:0000313" key="4">
    <source>
        <dbReference type="EMBL" id="KAH7153318.1"/>
    </source>
</evidence>
<evidence type="ECO:0000256" key="2">
    <source>
        <dbReference type="PROSITE-ProRule" id="PRU00708"/>
    </source>
</evidence>
<protein>
    <submittedName>
        <fullName evidence="4">Pentatricopeptide repeat-containing protein</fullName>
    </submittedName>
</protein>
<feature type="repeat" description="PPR" evidence="2">
    <location>
        <begin position="363"/>
        <end position="397"/>
    </location>
</feature>
<dbReference type="OrthoDB" id="1908178at2759"/>
<dbReference type="Proteomes" id="UP000738349">
    <property type="component" value="Unassembled WGS sequence"/>
</dbReference>
<evidence type="ECO:0000313" key="5">
    <source>
        <dbReference type="Proteomes" id="UP000738349"/>
    </source>
</evidence>
<accession>A0A9P9F2N2</accession>
<feature type="region of interest" description="Disordered" evidence="3">
    <location>
        <begin position="82"/>
        <end position="109"/>
    </location>
</feature>
<evidence type="ECO:0000256" key="1">
    <source>
        <dbReference type="ARBA" id="ARBA00022737"/>
    </source>
</evidence>
<dbReference type="EMBL" id="JAGMUV010000006">
    <property type="protein sequence ID" value="KAH7153318.1"/>
    <property type="molecule type" value="Genomic_DNA"/>
</dbReference>
<keyword evidence="5" id="KW-1185">Reference proteome</keyword>
<dbReference type="InterPro" id="IPR051222">
    <property type="entry name" value="PPR/CCM1_RNA-binding"/>
</dbReference>
<dbReference type="PANTHER" id="PTHR47942">
    <property type="entry name" value="TETRATRICOPEPTIDE REPEAT (TPR)-LIKE SUPERFAMILY PROTEIN-RELATED"/>
    <property type="match status" value="1"/>
</dbReference>
<feature type="region of interest" description="Disordered" evidence="3">
    <location>
        <begin position="581"/>
        <end position="601"/>
    </location>
</feature>
<dbReference type="NCBIfam" id="TIGR00756">
    <property type="entry name" value="PPR"/>
    <property type="match status" value="1"/>
</dbReference>
<dbReference type="InterPro" id="IPR011990">
    <property type="entry name" value="TPR-like_helical_dom_sf"/>
</dbReference>
<organism evidence="4 5">
    <name type="scientific">Dactylonectria macrodidyma</name>
    <dbReference type="NCBI Taxonomy" id="307937"/>
    <lineage>
        <taxon>Eukaryota</taxon>
        <taxon>Fungi</taxon>
        <taxon>Dikarya</taxon>
        <taxon>Ascomycota</taxon>
        <taxon>Pezizomycotina</taxon>
        <taxon>Sordariomycetes</taxon>
        <taxon>Hypocreomycetidae</taxon>
        <taxon>Hypocreales</taxon>
        <taxon>Nectriaceae</taxon>
        <taxon>Dactylonectria</taxon>
    </lineage>
</organism>
<dbReference type="Gene3D" id="1.25.40.10">
    <property type="entry name" value="Tetratricopeptide repeat domain"/>
    <property type="match status" value="1"/>
</dbReference>
<sequence>MKISSRVEGSVCAVLAIRPSAGFAATNARRSLCTVRDVAKETQRARPSAGFSCSRSSQWLLSTFIPTNDACRAIPLQRGRHASSTYSTAAAAKPPSSAPNPSPMPTPEHYMSFVRQEGTVSADEHFEFHRDPYRRGYAHSDGPELQVSDNKRDVQYPTKDETFRIDDNTRILIAKLCTAISMRLRHPNRQNLDLIYQLYMQLPKPRMLHLTWHWRDRLLKVMGMPPKRNSESMLRYFALIADVKDAGLTLRRMHWNFALAFATKYSARVTTAEMESALRIWREMERVAKIKGNEVTFNVLFDVASKAGNFTLADMIYKEMENRGIPFNRYHHVSLIYYFGLKLDSLGLRAAYRDLVFAGEMVDTVVLNCVISGLLRCGEESAAEETYQRMKNGQARAASMPERNYMMGRVITKVLMMFTRIGKDHPELQPSLQKNIELAPDIHTYKLFVQHYAIRVGDLAKVAQYLDELKFFKMTIHPTIFLALFKGFYLHGGFPTSEWSEQRLQGVLQALYQAKDERPGSFSIDRWVVIWALRAAKQCASDEVVLKTFDSMAARWDIPPERNAFMHSLLENITSGRDMMASEGKWEGPSYQRTKKDGSPL</sequence>
<feature type="compositionally biased region" description="Pro residues" evidence="3">
    <location>
        <begin position="96"/>
        <end position="106"/>
    </location>
</feature>
<dbReference type="Pfam" id="PF01535">
    <property type="entry name" value="PPR"/>
    <property type="match status" value="2"/>
</dbReference>
<gene>
    <name evidence="4" type="ORF">EDB81DRAFT_791175</name>
</gene>
<evidence type="ECO:0000256" key="3">
    <source>
        <dbReference type="SAM" id="MobiDB-lite"/>
    </source>
</evidence>
<keyword evidence="1" id="KW-0677">Repeat</keyword>
<dbReference type="PANTHER" id="PTHR47942:SF78">
    <property type="entry name" value="PENTATRICOPEPTIDE REPEAT PROTEIN (AFU_ORTHOLOGUE AFUA_4G07240)"/>
    <property type="match status" value="1"/>
</dbReference>
<dbReference type="InterPro" id="IPR002885">
    <property type="entry name" value="PPR_rpt"/>
</dbReference>
<dbReference type="AlphaFoldDB" id="A0A9P9F2N2"/>